<evidence type="ECO:0000313" key="3">
    <source>
        <dbReference type="EMBL" id="MPC51813.1"/>
    </source>
</evidence>
<proteinExistence type="predicted"/>
<feature type="region of interest" description="Disordered" evidence="1">
    <location>
        <begin position="66"/>
        <end position="94"/>
    </location>
</feature>
<organism evidence="3 4">
    <name type="scientific">Portunus trituberculatus</name>
    <name type="common">Swimming crab</name>
    <name type="synonym">Neptunus trituberculatus</name>
    <dbReference type="NCBI Taxonomy" id="210409"/>
    <lineage>
        <taxon>Eukaryota</taxon>
        <taxon>Metazoa</taxon>
        <taxon>Ecdysozoa</taxon>
        <taxon>Arthropoda</taxon>
        <taxon>Crustacea</taxon>
        <taxon>Multicrustacea</taxon>
        <taxon>Malacostraca</taxon>
        <taxon>Eumalacostraca</taxon>
        <taxon>Eucarida</taxon>
        <taxon>Decapoda</taxon>
        <taxon>Pleocyemata</taxon>
        <taxon>Brachyura</taxon>
        <taxon>Eubrachyura</taxon>
        <taxon>Portunoidea</taxon>
        <taxon>Portunidae</taxon>
        <taxon>Portuninae</taxon>
        <taxon>Portunus</taxon>
    </lineage>
</organism>
<gene>
    <name evidence="3" type="ORF">E2C01_045667</name>
</gene>
<feature type="transmembrane region" description="Helical" evidence="2">
    <location>
        <begin position="6"/>
        <end position="25"/>
    </location>
</feature>
<accession>A0A5B7G3L3</accession>
<name>A0A5B7G3L3_PORTR</name>
<keyword evidence="4" id="KW-1185">Reference proteome</keyword>
<sequence length="94" mass="10397">MWEALLNFHPLVVQAILFIVVPILGPISPPKRIFGVTTENLGILNQLTRCDTQVCYTPGHRGMQLGGKRDNIKTTNLQRKQNADSFKTGPTLPG</sequence>
<dbReference type="Proteomes" id="UP000324222">
    <property type="component" value="Unassembled WGS sequence"/>
</dbReference>
<evidence type="ECO:0000256" key="2">
    <source>
        <dbReference type="SAM" id="Phobius"/>
    </source>
</evidence>
<evidence type="ECO:0000313" key="4">
    <source>
        <dbReference type="Proteomes" id="UP000324222"/>
    </source>
</evidence>
<keyword evidence="2" id="KW-1133">Transmembrane helix</keyword>
<dbReference type="AlphaFoldDB" id="A0A5B7G3L3"/>
<feature type="compositionally biased region" description="Polar residues" evidence="1">
    <location>
        <begin position="73"/>
        <end position="85"/>
    </location>
</feature>
<reference evidence="3 4" key="1">
    <citation type="submission" date="2019-05" db="EMBL/GenBank/DDBJ databases">
        <title>Another draft genome of Portunus trituberculatus and its Hox gene families provides insights of decapod evolution.</title>
        <authorList>
            <person name="Jeong J.-H."/>
            <person name="Song I."/>
            <person name="Kim S."/>
            <person name="Choi T."/>
            <person name="Kim D."/>
            <person name="Ryu S."/>
            <person name="Kim W."/>
        </authorList>
    </citation>
    <scope>NUCLEOTIDE SEQUENCE [LARGE SCALE GENOMIC DNA]</scope>
    <source>
        <tissue evidence="3">Muscle</tissue>
    </source>
</reference>
<evidence type="ECO:0000256" key="1">
    <source>
        <dbReference type="SAM" id="MobiDB-lite"/>
    </source>
</evidence>
<protein>
    <submittedName>
        <fullName evidence="3">Uncharacterized protein</fullName>
    </submittedName>
</protein>
<keyword evidence="2" id="KW-0472">Membrane</keyword>
<keyword evidence="2" id="KW-0812">Transmembrane</keyword>
<comment type="caution">
    <text evidence="3">The sequence shown here is derived from an EMBL/GenBank/DDBJ whole genome shotgun (WGS) entry which is preliminary data.</text>
</comment>
<dbReference type="EMBL" id="VSRR010010428">
    <property type="protein sequence ID" value="MPC51813.1"/>
    <property type="molecule type" value="Genomic_DNA"/>
</dbReference>